<reference evidence="2 3" key="1">
    <citation type="journal article" date="2014" name="Nat. Commun.">
        <title>Klebsormidium flaccidum genome reveals primary factors for plant terrestrial adaptation.</title>
        <authorList>
            <person name="Hori K."/>
            <person name="Maruyama F."/>
            <person name="Fujisawa T."/>
            <person name="Togashi T."/>
            <person name="Yamamoto N."/>
            <person name="Seo M."/>
            <person name="Sato S."/>
            <person name="Yamada T."/>
            <person name="Mori H."/>
            <person name="Tajima N."/>
            <person name="Moriyama T."/>
            <person name="Ikeuchi M."/>
            <person name="Watanabe M."/>
            <person name="Wada H."/>
            <person name="Kobayashi K."/>
            <person name="Saito M."/>
            <person name="Masuda T."/>
            <person name="Sasaki-Sekimoto Y."/>
            <person name="Mashiguchi K."/>
            <person name="Awai K."/>
            <person name="Shimojima M."/>
            <person name="Masuda S."/>
            <person name="Iwai M."/>
            <person name="Nobusawa T."/>
            <person name="Narise T."/>
            <person name="Kondo S."/>
            <person name="Saito H."/>
            <person name="Sato R."/>
            <person name="Murakawa M."/>
            <person name="Ihara Y."/>
            <person name="Oshima-Yamada Y."/>
            <person name="Ohtaka K."/>
            <person name="Satoh M."/>
            <person name="Sonobe K."/>
            <person name="Ishii M."/>
            <person name="Ohtani R."/>
            <person name="Kanamori-Sato M."/>
            <person name="Honoki R."/>
            <person name="Miyazaki D."/>
            <person name="Mochizuki H."/>
            <person name="Umetsu J."/>
            <person name="Higashi K."/>
            <person name="Shibata D."/>
            <person name="Kamiya Y."/>
            <person name="Sato N."/>
            <person name="Nakamura Y."/>
            <person name="Tabata S."/>
            <person name="Ida S."/>
            <person name="Kurokawa K."/>
            <person name="Ohta H."/>
        </authorList>
    </citation>
    <scope>NUCLEOTIDE SEQUENCE [LARGE SCALE GENOMIC DNA]</scope>
    <source>
        <strain evidence="2 3">NIES-2285</strain>
    </source>
</reference>
<proteinExistence type="predicted"/>
<protein>
    <submittedName>
        <fullName evidence="2">Uncharacterized protein</fullName>
    </submittedName>
</protein>
<accession>A0A1Y1I5E3</accession>
<sequence>MSSPARTIAEPPVTLSESSDSEDSDDIVVRSSEGTVDLRNYKRFAISGDNMNCFFMTAFVVATLNGEPLGGGEELAAQLRAGRRPIDLEKEGLKVRATIVAYLRDHKKRPIPPHLITSSRPPSKRRPLPTWEKLYQALRDEDDLTEFETYVDRMSQSGCWGGDFEKRVVWAMGHKETAPAPPGGQTWVYRVLKTAQRLVATGDRGGGGGGSLAVIWLGLESLAVYTAVCGP</sequence>
<dbReference type="AlphaFoldDB" id="A0A1Y1I5E3"/>
<evidence type="ECO:0000313" key="2">
    <source>
        <dbReference type="EMBL" id="GAQ85703.1"/>
    </source>
</evidence>
<name>A0A1Y1I5E3_KLENI</name>
<evidence type="ECO:0000256" key="1">
    <source>
        <dbReference type="SAM" id="MobiDB-lite"/>
    </source>
</evidence>
<dbReference type="Proteomes" id="UP000054558">
    <property type="component" value="Unassembled WGS sequence"/>
</dbReference>
<organism evidence="2 3">
    <name type="scientific">Klebsormidium nitens</name>
    <name type="common">Green alga</name>
    <name type="synonym">Ulothrix nitens</name>
    <dbReference type="NCBI Taxonomy" id="105231"/>
    <lineage>
        <taxon>Eukaryota</taxon>
        <taxon>Viridiplantae</taxon>
        <taxon>Streptophyta</taxon>
        <taxon>Klebsormidiophyceae</taxon>
        <taxon>Klebsormidiales</taxon>
        <taxon>Klebsormidiaceae</taxon>
        <taxon>Klebsormidium</taxon>
    </lineage>
</organism>
<dbReference type="EMBL" id="DF237199">
    <property type="protein sequence ID" value="GAQ85703.1"/>
    <property type="molecule type" value="Genomic_DNA"/>
</dbReference>
<evidence type="ECO:0000313" key="3">
    <source>
        <dbReference type="Proteomes" id="UP000054558"/>
    </source>
</evidence>
<dbReference type="CDD" id="cd22744">
    <property type="entry name" value="OTU"/>
    <property type="match status" value="1"/>
</dbReference>
<dbReference type="Gene3D" id="3.90.70.80">
    <property type="match status" value="1"/>
</dbReference>
<gene>
    <name evidence="2" type="ORF">KFL_002500015</name>
</gene>
<feature type="region of interest" description="Disordered" evidence="1">
    <location>
        <begin position="1"/>
        <end position="28"/>
    </location>
</feature>
<keyword evidence="3" id="KW-1185">Reference proteome</keyword>